<name>A0A4U8TI40_9HELI</name>
<dbReference type="SUPFAM" id="SSF52980">
    <property type="entry name" value="Restriction endonuclease-like"/>
    <property type="match status" value="1"/>
</dbReference>
<feature type="domain" description="Card1 endonuclease" evidence="1">
    <location>
        <begin position="461"/>
        <end position="582"/>
    </location>
</feature>
<accession>A0A4U8TI40</accession>
<dbReference type="GO" id="GO:0003676">
    <property type="term" value="F:nucleic acid binding"/>
    <property type="evidence" value="ECO:0007669"/>
    <property type="project" value="InterPro"/>
</dbReference>
<protein>
    <submittedName>
        <fullName evidence="2">DUF1887 family protein</fullName>
    </submittedName>
</protein>
<proteinExistence type="predicted"/>
<dbReference type="EMBL" id="JRPK02000003">
    <property type="protein sequence ID" value="TLD99374.1"/>
    <property type="molecule type" value="Genomic_DNA"/>
</dbReference>
<dbReference type="RefSeq" id="WP_081960188.1">
    <property type="nucleotide sequence ID" value="NZ_FZNF01000010.1"/>
</dbReference>
<dbReference type="Gene3D" id="3.40.50.300">
    <property type="entry name" value="P-loop containing nucleotide triphosphate hydrolases"/>
    <property type="match status" value="1"/>
</dbReference>
<evidence type="ECO:0000313" key="2">
    <source>
        <dbReference type="EMBL" id="TLD99374.1"/>
    </source>
</evidence>
<dbReference type="InterPro" id="IPR015093">
    <property type="entry name" value="Card1_endonucl_dom"/>
</dbReference>
<dbReference type="Gene3D" id="3.40.50.10770">
    <property type="entry name" value="Hypothetical protein VC1899 like domain (Restriction endonuclease-like)"/>
    <property type="match status" value="1"/>
</dbReference>
<dbReference type="InterPro" id="IPR026302">
    <property type="entry name" value="NEDD4-bd_p2"/>
</dbReference>
<comment type="caution">
    <text evidence="2">The sequence shown here is derived from an EMBL/GenBank/DDBJ whole genome shotgun (WGS) entry which is preliminary data.</text>
</comment>
<dbReference type="Gene3D" id="3.40.1350.10">
    <property type="match status" value="1"/>
</dbReference>
<dbReference type="InterPro" id="IPR027417">
    <property type="entry name" value="P-loop_NTPase"/>
</dbReference>
<dbReference type="PANTHER" id="PTHR13308:SF40">
    <property type="entry name" value="NEDD4-BINDING PROTEIN 2-LIKE 1"/>
    <property type="match status" value="1"/>
</dbReference>
<dbReference type="Pfam" id="PF09002">
    <property type="entry name" value="Card1_endonuc"/>
    <property type="match status" value="1"/>
</dbReference>
<dbReference type="PANTHER" id="PTHR13308">
    <property type="entry name" value="NEDD4-BINDING PROTEIN 2-LIKE 1"/>
    <property type="match status" value="1"/>
</dbReference>
<dbReference type="Proteomes" id="UP000029861">
    <property type="component" value="Unassembled WGS sequence"/>
</dbReference>
<sequence>MMKPKLVIINRAVPGSGKTTALKTIEVALKEEELDISRDFAVHSTDTFFMVGEKYIFDIEKLNDYHRQNEINFEHSLKSGISVVVCDNTNILPWQCEVYTNLARKYNYKIAFLNIEPKSLDEHIETQKVTPENPSAHQVPEEVLQRNIEEWRIYNDLFQNGRRVSINPLRHKHFVWDNENLCRVDTGIMARHFDCDYLISLPSWWDKIELQKELRSVIRDQIPWRFDCVIHTCDKTDAMLLVWGFTTFLADRHIVLYSKDMSDGFINSIKKEFACSTDVETCRVDHFDIESIEKIMREKVRCSQNSALHLSGGSKVMFLAGQNVARDLRLRTFVVDTYNFHLLSLNDCKPVKKIASLSKVNDFLAINTYGLRIIADTNVKDIEKRKELNCKLFNHCREVIKITQKIQQKIDNEGYDKVQNKSFKESVGELSIEYNQTTLEIRITKDSTYLINDDPVNCLSYILGGWFEEYIYLELISLLESGYIYDLQINAKLNTDGVDYQEFDIIFTDGYRLFVIECKSGGVRTKSVEKLANIKQRYGGINAICVIVTPFGQNSVVDMKVKENGLYLVQGNHCRYIKEIIQGHIYQ</sequence>
<dbReference type="SUPFAM" id="SSF52540">
    <property type="entry name" value="P-loop containing nucleoside triphosphate hydrolases"/>
    <property type="match status" value="1"/>
</dbReference>
<dbReference type="InterPro" id="IPR011856">
    <property type="entry name" value="tRNA_endonuc-like_dom_sf"/>
</dbReference>
<reference evidence="2 3" key="1">
    <citation type="journal article" date="2014" name="Genome Announc.">
        <title>Draft genome sequences of eight enterohepatic helicobacter species isolated from both laboratory and wild rodents.</title>
        <authorList>
            <person name="Sheh A."/>
            <person name="Shen Z."/>
            <person name="Fox J.G."/>
        </authorList>
    </citation>
    <scope>NUCLEOTIDE SEQUENCE [LARGE SCALE GENOMIC DNA]</scope>
    <source>
        <strain evidence="2 3">ATCC 49310</strain>
    </source>
</reference>
<gene>
    <name evidence="2" type="ORF">LS80_001650</name>
</gene>
<organism evidence="2 3">
    <name type="scientific">Helicobacter trogontum</name>
    <dbReference type="NCBI Taxonomy" id="50960"/>
    <lineage>
        <taxon>Bacteria</taxon>
        <taxon>Pseudomonadati</taxon>
        <taxon>Campylobacterota</taxon>
        <taxon>Epsilonproteobacteria</taxon>
        <taxon>Campylobacterales</taxon>
        <taxon>Helicobacteraceae</taxon>
        <taxon>Helicobacter</taxon>
    </lineage>
</organism>
<evidence type="ECO:0000259" key="1">
    <source>
        <dbReference type="Pfam" id="PF09002"/>
    </source>
</evidence>
<dbReference type="InterPro" id="IPR011335">
    <property type="entry name" value="Restrct_endonuc-II-like"/>
</dbReference>
<evidence type="ECO:0000313" key="3">
    <source>
        <dbReference type="Proteomes" id="UP000029861"/>
    </source>
</evidence>
<dbReference type="AlphaFoldDB" id="A0A4U8TI40"/>